<comment type="similarity">
    <text evidence="11">Belongs to the class I-like SAM-binding methyltransferase superfamily. DOT1 family.</text>
</comment>
<evidence type="ECO:0000259" key="12">
    <source>
        <dbReference type="PROSITE" id="PS51569"/>
    </source>
</evidence>
<evidence type="ECO:0000256" key="6">
    <source>
        <dbReference type="ARBA" id="ARBA00022691"/>
    </source>
</evidence>
<dbReference type="OrthoDB" id="443402at2759"/>
<keyword evidence="5 11" id="KW-0808">Transferase</keyword>
<reference evidence="13" key="2">
    <citation type="submission" date="2019-06" db="EMBL/GenBank/DDBJ databases">
        <title>Genomics analysis of Aphanomyces spp. identifies a new class of oomycete effector associated with host adaptation.</title>
        <authorList>
            <person name="Gaulin E."/>
        </authorList>
    </citation>
    <scope>NUCLEOTIDE SEQUENCE</scope>
    <source>
        <strain evidence="13">CBS 578.67</strain>
    </source>
</reference>
<keyword evidence="6 11" id="KW-0949">S-adenosyl-L-methionine</keyword>
<evidence type="ECO:0000256" key="2">
    <source>
        <dbReference type="ARBA" id="ARBA00012190"/>
    </source>
</evidence>
<dbReference type="PROSITE" id="PS51569">
    <property type="entry name" value="DOT1"/>
    <property type="match status" value="1"/>
</dbReference>
<feature type="domain" description="DOT1" evidence="12">
    <location>
        <begin position="1"/>
        <end position="318"/>
    </location>
</feature>
<evidence type="ECO:0000256" key="7">
    <source>
        <dbReference type="ARBA" id="ARBA00022853"/>
    </source>
</evidence>
<dbReference type="Pfam" id="PF08123">
    <property type="entry name" value="DOT1"/>
    <property type="match status" value="1"/>
</dbReference>
<dbReference type="GO" id="GO:0006281">
    <property type="term" value="P:DNA repair"/>
    <property type="evidence" value="ECO:0007669"/>
    <property type="project" value="TreeGrafter"/>
</dbReference>
<protein>
    <recommendedName>
        <fullName evidence="3 11">Histone-lysine N-methyltransferase, H3 lysine-79 specific</fullName>
        <ecNumber evidence="2 11">2.1.1.360</ecNumber>
    </recommendedName>
    <alternativeName>
        <fullName evidence="9 11">Histone H3-K79 methyltransferase</fullName>
    </alternativeName>
</protein>
<dbReference type="PANTHER" id="PTHR21451:SF0">
    <property type="entry name" value="HISTONE-LYSINE N-METHYLTRANSFERASE, H3 LYSINE-79 SPECIFIC"/>
    <property type="match status" value="1"/>
</dbReference>
<keyword evidence="15" id="KW-1185">Reference proteome</keyword>
<evidence type="ECO:0000313" key="14">
    <source>
        <dbReference type="EMBL" id="VFT91471.1"/>
    </source>
</evidence>
<proteinExistence type="inferred from homology"/>
<evidence type="ECO:0000256" key="5">
    <source>
        <dbReference type="ARBA" id="ARBA00022679"/>
    </source>
</evidence>
<gene>
    <name evidence="14" type="primary">Aste57867_14652</name>
    <name evidence="13" type="ORF">As57867_014597</name>
    <name evidence="14" type="ORF">ASTE57867_14652</name>
</gene>
<dbReference type="EMBL" id="VJMH01005566">
    <property type="protein sequence ID" value="KAF0694484.1"/>
    <property type="molecule type" value="Genomic_DNA"/>
</dbReference>
<dbReference type="PANTHER" id="PTHR21451">
    <property type="entry name" value="HISTONE H3 METHYLTRANSFERASE"/>
    <property type="match status" value="1"/>
</dbReference>
<comment type="function">
    <text evidence="11">Histone methyltransferase that specifically trimethylates histone H3 to form H3K79me3. This methylation is required for telomere silencing and for the pachytene checkpoint during the meiotic cell cycle by allowing the recruitment of RAD9 to double strand breaks. Nucleosomes are preferred as substrate compared to free histone.</text>
</comment>
<dbReference type="GO" id="GO:0140956">
    <property type="term" value="F:histone H3K79 trimethyltransferase activity"/>
    <property type="evidence" value="ECO:0007669"/>
    <property type="project" value="UniProtKB-EC"/>
</dbReference>
<evidence type="ECO:0000256" key="11">
    <source>
        <dbReference type="RuleBase" id="RU271113"/>
    </source>
</evidence>
<evidence type="ECO:0000256" key="10">
    <source>
        <dbReference type="ARBA" id="ARBA00047770"/>
    </source>
</evidence>
<dbReference type="InterPro" id="IPR030445">
    <property type="entry name" value="H3-K79_meTrfase"/>
</dbReference>
<sequence length="318" mass="35769">MEARGATFVVDLTGPDKANPPRPPVTIELTQGNDHGARVRRSLPVTIDLVRGEKRVFGPPVMIDLTSNRNGLKLDRDEALELMEEAYAEMDDDDRAMYQIPPRQHVMKLDLSDYIRRTTTDEMRKLLTYGEIDVESFSVKLIPLLQLTKYDVFYDLGCGGGKAVLQVALETPCCVSKGMELLPGRVRVGALALERLRAKCPHVFANKTVVIVEGDILRPPQVANLVDGTVVFINDFVFPESLMHAIMDKLRRMPNLKRLVVTKELCPRHRSNNCFRNKRACSIFAHPPDVVDVSKTWGGNKLQIFVYKRVVTADVDLT</sequence>
<evidence type="ECO:0000313" key="15">
    <source>
        <dbReference type="Proteomes" id="UP000332933"/>
    </source>
</evidence>
<evidence type="ECO:0000256" key="8">
    <source>
        <dbReference type="ARBA" id="ARBA00023242"/>
    </source>
</evidence>
<keyword evidence="4 11" id="KW-0489">Methyltransferase</keyword>
<keyword evidence="8 11" id="KW-0539">Nucleus</keyword>
<reference evidence="14 15" key="1">
    <citation type="submission" date="2019-03" db="EMBL/GenBank/DDBJ databases">
        <authorList>
            <person name="Gaulin E."/>
            <person name="Dumas B."/>
        </authorList>
    </citation>
    <scope>NUCLEOTIDE SEQUENCE [LARGE SCALE GENOMIC DNA]</scope>
    <source>
        <strain evidence="14">CBS 568.67</strain>
    </source>
</reference>
<accession>A0A485L217</accession>
<organism evidence="14 15">
    <name type="scientific">Aphanomyces stellatus</name>
    <dbReference type="NCBI Taxonomy" id="120398"/>
    <lineage>
        <taxon>Eukaryota</taxon>
        <taxon>Sar</taxon>
        <taxon>Stramenopiles</taxon>
        <taxon>Oomycota</taxon>
        <taxon>Saprolegniomycetes</taxon>
        <taxon>Saprolegniales</taxon>
        <taxon>Verrucalvaceae</taxon>
        <taxon>Aphanomyces</taxon>
    </lineage>
</organism>
<evidence type="ECO:0000256" key="1">
    <source>
        <dbReference type="ARBA" id="ARBA00004123"/>
    </source>
</evidence>
<evidence type="ECO:0000313" key="13">
    <source>
        <dbReference type="EMBL" id="KAF0694484.1"/>
    </source>
</evidence>
<comment type="subcellular location">
    <subcellularLocation>
        <location evidence="1 11">Nucleus</location>
    </subcellularLocation>
</comment>
<dbReference type="InterPro" id="IPR025789">
    <property type="entry name" value="DOT1_dom"/>
</dbReference>
<dbReference type="Proteomes" id="UP000332933">
    <property type="component" value="Unassembled WGS sequence"/>
</dbReference>
<comment type="miscellaneous">
    <text evidence="11">In contrast to other lysine histone methyltransferases, it does not contain a SET domain, suggesting the existence of another mechanism for methylation of lysine residues of histones.</text>
</comment>
<dbReference type="InterPro" id="IPR029063">
    <property type="entry name" value="SAM-dependent_MTases_sf"/>
</dbReference>
<dbReference type="GO" id="GO:0005634">
    <property type="term" value="C:nucleus"/>
    <property type="evidence" value="ECO:0007669"/>
    <property type="project" value="UniProtKB-SubCell"/>
</dbReference>
<dbReference type="AlphaFoldDB" id="A0A485L217"/>
<dbReference type="GO" id="GO:0000077">
    <property type="term" value="P:DNA damage checkpoint signaling"/>
    <property type="evidence" value="ECO:0007669"/>
    <property type="project" value="TreeGrafter"/>
</dbReference>
<evidence type="ECO:0000256" key="3">
    <source>
        <dbReference type="ARBA" id="ARBA00020987"/>
    </source>
</evidence>
<evidence type="ECO:0000256" key="9">
    <source>
        <dbReference type="ARBA" id="ARBA00029821"/>
    </source>
</evidence>
<dbReference type="Gene3D" id="3.40.50.150">
    <property type="entry name" value="Vaccinia Virus protein VP39"/>
    <property type="match status" value="1"/>
</dbReference>
<dbReference type="EC" id="2.1.1.360" evidence="2 11"/>
<evidence type="ECO:0000256" key="4">
    <source>
        <dbReference type="ARBA" id="ARBA00022603"/>
    </source>
</evidence>
<name>A0A485L217_9STRA</name>
<dbReference type="SUPFAM" id="SSF53335">
    <property type="entry name" value="S-adenosyl-L-methionine-dependent methyltransferases"/>
    <property type="match status" value="1"/>
</dbReference>
<dbReference type="GO" id="GO:0032259">
    <property type="term" value="P:methylation"/>
    <property type="evidence" value="ECO:0007669"/>
    <property type="project" value="UniProtKB-KW"/>
</dbReference>
<keyword evidence="7 11" id="KW-0156">Chromatin regulator</keyword>
<dbReference type="EMBL" id="CAADRA010005587">
    <property type="protein sequence ID" value="VFT91471.1"/>
    <property type="molecule type" value="Genomic_DNA"/>
</dbReference>
<comment type="catalytic activity">
    <reaction evidence="10 11">
        <text>L-lysyl(79)-[histone H3] + 3 S-adenosyl-L-methionine = N(6),N(6),N(6)-trimethyl-L-lysyl(79)-[histone H3] + 3 S-adenosyl-L-homocysteine + 3 H(+)</text>
        <dbReference type="Rhea" id="RHEA:60328"/>
        <dbReference type="Rhea" id="RHEA-COMP:15549"/>
        <dbReference type="Rhea" id="RHEA-COMP:15552"/>
        <dbReference type="ChEBI" id="CHEBI:15378"/>
        <dbReference type="ChEBI" id="CHEBI:29969"/>
        <dbReference type="ChEBI" id="CHEBI:57856"/>
        <dbReference type="ChEBI" id="CHEBI:59789"/>
        <dbReference type="ChEBI" id="CHEBI:61961"/>
        <dbReference type="EC" id="2.1.1.360"/>
    </reaction>
</comment>